<feature type="compositionally biased region" description="Basic residues" evidence="2">
    <location>
        <begin position="22"/>
        <end position="43"/>
    </location>
</feature>
<feature type="compositionally biased region" description="Basic residues" evidence="2">
    <location>
        <begin position="166"/>
        <end position="183"/>
    </location>
</feature>
<feature type="region of interest" description="Disordered" evidence="2">
    <location>
        <begin position="88"/>
        <end position="244"/>
    </location>
</feature>
<dbReference type="GO" id="GO:0010468">
    <property type="term" value="P:regulation of gene expression"/>
    <property type="evidence" value="ECO:0007669"/>
    <property type="project" value="TreeGrafter"/>
</dbReference>
<dbReference type="GO" id="GO:0003682">
    <property type="term" value="F:chromatin binding"/>
    <property type="evidence" value="ECO:0007669"/>
    <property type="project" value="InterPro"/>
</dbReference>
<dbReference type="EMBL" id="FR824065">
    <property type="protein sequence ID" value="CCA16264.1"/>
    <property type="molecule type" value="Genomic_DNA"/>
</dbReference>
<feature type="compositionally biased region" description="Polar residues" evidence="2">
    <location>
        <begin position="232"/>
        <end position="244"/>
    </location>
</feature>
<dbReference type="AlphaFoldDB" id="F0W3M9"/>
<organism evidence="4">
    <name type="scientific">Albugo laibachii Nc14</name>
    <dbReference type="NCBI Taxonomy" id="890382"/>
    <lineage>
        <taxon>Eukaryota</taxon>
        <taxon>Sar</taxon>
        <taxon>Stramenopiles</taxon>
        <taxon>Oomycota</taxon>
        <taxon>Peronosporomycetes</taxon>
        <taxon>Albuginales</taxon>
        <taxon>Albuginaceae</taxon>
        <taxon>Albugo</taxon>
    </lineage>
</organism>
<name>F0W3M9_9STRA</name>
<comment type="similarity">
    <text evidence="1">Belongs to the NKAP family.</text>
</comment>
<protein>
    <submittedName>
        <fullName evidence="4">Uncharacterized protein AlNc14C13G1590</fullName>
    </submittedName>
    <submittedName>
        <fullName evidence="5">Uncharacterized protein AlNc14C20G2043</fullName>
    </submittedName>
</protein>
<dbReference type="PANTHER" id="PTHR13087">
    <property type="entry name" value="NF-KAPPA B ACTIVATING PROTEIN"/>
    <property type="match status" value="1"/>
</dbReference>
<feature type="compositionally biased region" description="Basic residues" evidence="2">
    <location>
        <begin position="135"/>
        <end position="158"/>
    </location>
</feature>
<proteinExistence type="inferred from homology"/>
<reference evidence="4" key="1">
    <citation type="journal article" date="2011" name="PLoS Biol.">
        <title>Gene gain and loss during evolution of obligate parasitism in the white rust pathogen of Arabidopsis thaliana.</title>
        <authorList>
            <person name="Kemen E."/>
            <person name="Gardiner A."/>
            <person name="Schultz-Larsen T."/>
            <person name="Kemen A.C."/>
            <person name="Balmuth A.L."/>
            <person name="Robert-Seilaniantz A."/>
            <person name="Bailey K."/>
            <person name="Holub E."/>
            <person name="Studholme D.J."/>
            <person name="Maclean D."/>
            <person name="Jones J.D."/>
        </authorList>
    </citation>
    <scope>NUCLEOTIDE SEQUENCE</scope>
</reference>
<evidence type="ECO:0000313" key="5">
    <source>
        <dbReference type="EMBL" id="CCA16264.1"/>
    </source>
</evidence>
<sequence length="362" mass="42237">MRSSSRPRYHSRSRDRRDHRDSRRWRRSRSRSGSHSSTRRKHSPSVSVSRTSRHRPSSTRYTERQYGKDWDDTKLFEERKRKRESLQFSIWSTIPSPSPPKQQNDGKKSSLPRKRRSISLTSASSITSEDDLKHKKERKVSHKRVRESKASKKRKSKKSDRESRSKLKWKKGKKKSSKKKHKVEYRSPSSDNTESGKESPQVDGFEVEKFKRSVQNARESDGEHQIVGPQPLQESTEASGNSLSYGKALLPGEGAAIAQFVQKNMRIPRRGEVGWNGPEIEQLEDLGYVMSGSRHKKMNAVRIRKENQVYTAEEKRALQLINFEEKQQREHTIMHQFRDMLTERLTKKHGAQVFENAENCKI</sequence>
<evidence type="ECO:0000256" key="2">
    <source>
        <dbReference type="SAM" id="MobiDB-lite"/>
    </source>
</evidence>
<dbReference type="GO" id="GO:0005634">
    <property type="term" value="C:nucleus"/>
    <property type="evidence" value="ECO:0007669"/>
    <property type="project" value="TreeGrafter"/>
</dbReference>
<evidence type="ECO:0000313" key="4">
    <source>
        <dbReference type="EMBL" id="CCA15672.1"/>
    </source>
</evidence>
<accession>F0W3M9</accession>
<feature type="region of interest" description="Disordered" evidence="2">
    <location>
        <begin position="1"/>
        <end position="75"/>
    </location>
</feature>
<dbReference type="EMBL" id="FR824058">
    <property type="protein sequence ID" value="CCA15672.1"/>
    <property type="molecule type" value="Genomic_DNA"/>
</dbReference>
<evidence type="ECO:0000256" key="1">
    <source>
        <dbReference type="ARBA" id="ARBA00009313"/>
    </source>
</evidence>
<reference evidence="4" key="2">
    <citation type="submission" date="2011-02" db="EMBL/GenBank/DDBJ databases">
        <authorList>
            <person name="MacLean D."/>
        </authorList>
    </citation>
    <scope>NUCLEOTIDE SEQUENCE</scope>
</reference>
<feature type="compositionally biased region" description="Basic and acidic residues" evidence="2">
    <location>
        <begin position="61"/>
        <end position="75"/>
    </location>
</feature>
<dbReference type="HOGENOM" id="CLU_032439_1_0_1"/>
<feature type="compositionally biased region" description="Low complexity" evidence="2">
    <location>
        <begin position="118"/>
        <end position="127"/>
    </location>
</feature>
<dbReference type="InterPro" id="IPR040466">
    <property type="entry name" value="NKAP"/>
</dbReference>
<feature type="domain" description="NF-kappa-B-activating protein C-terminal" evidence="3">
    <location>
        <begin position="244"/>
        <end position="342"/>
    </location>
</feature>
<gene>
    <name evidence="4" type="primary">AlNc14C13G1590</name>
    <name evidence="5" type="synonym">AlNc14C20G2043</name>
    <name evidence="4" type="ORF">ALNC14_018150</name>
    <name evidence="5" type="ORF">ALNC14_024070</name>
</gene>
<feature type="compositionally biased region" description="Basic residues" evidence="2">
    <location>
        <begin position="1"/>
        <end position="14"/>
    </location>
</feature>
<dbReference type="Pfam" id="PF06047">
    <property type="entry name" value="Nkap_C"/>
    <property type="match status" value="1"/>
</dbReference>
<evidence type="ECO:0000259" key="3">
    <source>
        <dbReference type="Pfam" id="PF06047"/>
    </source>
</evidence>
<dbReference type="InterPro" id="IPR009269">
    <property type="entry name" value="NKAP_C"/>
</dbReference>
<dbReference type="PANTHER" id="PTHR13087:SF0">
    <property type="entry name" value="NFKB ACTIVATING PROTEIN LIKE"/>
    <property type="match status" value="1"/>
</dbReference>